<evidence type="ECO:0000256" key="5">
    <source>
        <dbReference type="ARBA" id="ARBA00022679"/>
    </source>
</evidence>
<evidence type="ECO:0000256" key="6">
    <source>
        <dbReference type="ARBA" id="ARBA00022695"/>
    </source>
</evidence>
<comment type="function">
    <text evidence="1 11">Catalyzes the reversible adenylation of nicotinate mononucleotide (NaMN) to nicotinic acid adenine dinucleotide (NaAD).</text>
</comment>
<evidence type="ECO:0000256" key="9">
    <source>
        <dbReference type="ARBA" id="ARBA00023027"/>
    </source>
</evidence>
<dbReference type="KEGG" id="woc:BA177_12970"/>
<dbReference type="GO" id="GO:0004515">
    <property type="term" value="F:nicotinate-nucleotide adenylyltransferase activity"/>
    <property type="evidence" value="ECO:0007669"/>
    <property type="project" value="UniProtKB-UniRule"/>
</dbReference>
<evidence type="ECO:0000256" key="7">
    <source>
        <dbReference type="ARBA" id="ARBA00022741"/>
    </source>
</evidence>
<keyword evidence="7 11" id="KW-0547">Nucleotide-binding</keyword>
<comment type="similarity">
    <text evidence="3 11">Belongs to the NadD family.</text>
</comment>
<dbReference type="Gene3D" id="3.40.50.620">
    <property type="entry name" value="HUPs"/>
    <property type="match status" value="1"/>
</dbReference>
<dbReference type="GO" id="GO:0009435">
    <property type="term" value="P:NAD+ biosynthetic process"/>
    <property type="evidence" value="ECO:0007669"/>
    <property type="project" value="UniProtKB-UniRule"/>
</dbReference>
<proteinExistence type="inferred from homology"/>
<dbReference type="RefSeq" id="WP_068616856.1">
    <property type="nucleotide sequence ID" value="NZ_CP016268.1"/>
</dbReference>
<dbReference type="PANTHER" id="PTHR39321:SF3">
    <property type="entry name" value="PHOSPHOPANTETHEINE ADENYLYLTRANSFERASE"/>
    <property type="match status" value="1"/>
</dbReference>
<evidence type="ECO:0000256" key="2">
    <source>
        <dbReference type="ARBA" id="ARBA00005019"/>
    </source>
</evidence>
<evidence type="ECO:0000256" key="3">
    <source>
        <dbReference type="ARBA" id="ARBA00009014"/>
    </source>
</evidence>
<dbReference type="NCBIfam" id="TIGR00125">
    <property type="entry name" value="cyt_tran_rel"/>
    <property type="match status" value="1"/>
</dbReference>
<evidence type="ECO:0000259" key="12">
    <source>
        <dbReference type="Pfam" id="PF01467"/>
    </source>
</evidence>
<evidence type="ECO:0000313" key="14">
    <source>
        <dbReference type="Proteomes" id="UP000092695"/>
    </source>
</evidence>
<keyword evidence="6 11" id="KW-0548">Nucleotidyltransferase</keyword>
<dbReference type="InterPro" id="IPR005248">
    <property type="entry name" value="NadD/NMNAT"/>
</dbReference>
<comment type="catalytic activity">
    <reaction evidence="10 11">
        <text>nicotinate beta-D-ribonucleotide + ATP + H(+) = deamido-NAD(+) + diphosphate</text>
        <dbReference type="Rhea" id="RHEA:22860"/>
        <dbReference type="ChEBI" id="CHEBI:15378"/>
        <dbReference type="ChEBI" id="CHEBI:30616"/>
        <dbReference type="ChEBI" id="CHEBI:33019"/>
        <dbReference type="ChEBI" id="CHEBI:57502"/>
        <dbReference type="ChEBI" id="CHEBI:58437"/>
        <dbReference type="EC" id="2.7.7.18"/>
    </reaction>
</comment>
<name>A0A193LHY0_9GAMM</name>
<accession>A0A193LHY0</accession>
<dbReference type="AlphaFoldDB" id="A0A193LHY0"/>
<organism evidence="13 14">
    <name type="scientific">Woeseia oceani</name>
    <dbReference type="NCBI Taxonomy" id="1548547"/>
    <lineage>
        <taxon>Bacteria</taxon>
        <taxon>Pseudomonadati</taxon>
        <taxon>Pseudomonadota</taxon>
        <taxon>Gammaproteobacteria</taxon>
        <taxon>Woeseiales</taxon>
        <taxon>Woeseiaceae</taxon>
        <taxon>Woeseia</taxon>
    </lineage>
</organism>
<evidence type="ECO:0000256" key="4">
    <source>
        <dbReference type="ARBA" id="ARBA00022642"/>
    </source>
</evidence>
<evidence type="ECO:0000256" key="8">
    <source>
        <dbReference type="ARBA" id="ARBA00022840"/>
    </source>
</evidence>
<evidence type="ECO:0000256" key="1">
    <source>
        <dbReference type="ARBA" id="ARBA00002324"/>
    </source>
</evidence>
<protein>
    <recommendedName>
        <fullName evidence="11">Probable nicotinate-nucleotide adenylyltransferase</fullName>
        <ecNumber evidence="11">2.7.7.18</ecNumber>
    </recommendedName>
    <alternativeName>
        <fullName evidence="11">Deamido-NAD(+) diphosphorylase</fullName>
    </alternativeName>
    <alternativeName>
        <fullName evidence="11">Deamido-NAD(+) pyrophosphorylase</fullName>
    </alternativeName>
    <alternativeName>
        <fullName evidence="11">Nicotinate mononucleotide adenylyltransferase</fullName>
        <shortName evidence="11">NaMN adenylyltransferase</shortName>
    </alternativeName>
</protein>
<keyword evidence="9 11" id="KW-0520">NAD</keyword>
<dbReference type="Pfam" id="PF01467">
    <property type="entry name" value="CTP_transf_like"/>
    <property type="match status" value="1"/>
</dbReference>
<dbReference type="CDD" id="cd02165">
    <property type="entry name" value="NMNAT"/>
    <property type="match status" value="1"/>
</dbReference>
<dbReference type="InterPro" id="IPR004821">
    <property type="entry name" value="Cyt_trans-like"/>
</dbReference>
<dbReference type="EMBL" id="CP016268">
    <property type="protein sequence ID" value="ANO51989.1"/>
    <property type="molecule type" value="Genomic_DNA"/>
</dbReference>
<dbReference type="Proteomes" id="UP000092695">
    <property type="component" value="Chromosome"/>
</dbReference>
<dbReference type="PANTHER" id="PTHR39321">
    <property type="entry name" value="NICOTINATE-NUCLEOTIDE ADENYLYLTRANSFERASE-RELATED"/>
    <property type="match status" value="1"/>
</dbReference>
<gene>
    <name evidence="11" type="primary">nadD</name>
    <name evidence="13" type="ORF">BA177_12970</name>
</gene>
<dbReference type="OrthoDB" id="5295945at2"/>
<dbReference type="STRING" id="1548547.BA177_12970"/>
<dbReference type="EC" id="2.7.7.18" evidence="11"/>
<dbReference type="HAMAP" id="MF_00244">
    <property type="entry name" value="NaMN_adenylyltr"/>
    <property type="match status" value="1"/>
</dbReference>
<evidence type="ECO:0000313" key="13">
    <source>
        <dbReference type="EMBL" id="ANO51989.1"/>
    </source>
</evidence>
<comment type="pathway">
    <text evidence="2 11">Cofactor biosynthesis; NAD(+) biosynthesis; deamido-NAD(+) from nicotinate D-ribonucleotide: step 1/1.</text>
</comment>
<dbReference type="NCBIfam" id="NF000839">
    <property type="entry name" value="PRK00071.1-1"/>
    <property type="match status" value="1"/>
</dbReference>
<keyword evidence="4 11" id="KW-0662">Pyridine nucleotide biosynthesis</keyword>
<reference evidence="13 14" key="1">
    <citation type="submission" date="2016-06" db="EMBL/GenBank/DDBJ databases">
        <title>Complete genome sequence of a deep-branching marine Gamma Proteobacterium Woeseia oceani type strain XK5.</title>
        <authorList>
            <person name="Mu D."/>
            <person name="Du Z."/>
        </authorList>
    </citation>
    <scope>NUCLEOTIDE SEQUENCE [LARGE SCALE GENOMIC DNA]</scope>
    <source>
        <strain evidence="13 14">XK5</strain>
    </source>
</reference>
<dbReference type="NCBIfam" id="NF000840">
    <property type="entry name" value="PRK00071.1-3"/>
    <property type="match status" value="1"/>
</dbReference>
<dbReference type="NCBIfam" id="TIGR00482">
    <property type="entry name" value="nicotinate (nicotinamide) nucleotide adenylyltransferase"/>
    <property type="match status" value="1"/>
</dbReference>
<evidence type="ECO:0000256" key="11">
    <source>
        <dbReference type="HAMAP-Rule" id="MF_00244"/>
    </source>
</evidence>
<sequence length="215" mass="24084">MGVFGGTFDPIHFGHLRTAFEMLQALRFDEVRFMPCGNPPHRGEPFADAELRLAMVLAATEGQAGFVVDDRELLRDGPSYSVDTLSALRSEFPLRPLALIIGMDAFLNLTKWHQWREILQLAHIVVAHRPGWRAPDMGPLGTLLADRGTHRIGDLHQARSGHIYIHDVTQLEISSTEIRELIAAGRDPRFLMPDAVRAVIEKSGCYRKPDTAEIQ</sequence>
<evidence type="ECO:0000256" key="10">
    <source>
        <dbReference type="ARBA" id="ARBA00048721"/>
    </source>
</evidence>
<dbReference type="SUPFAM" id="SSF52374">
    <property type="entry name" value="Nucleotidylyl transferase"/>
    <property type="match status" value="1"/>
</dbReference>
<keyword evidence="8 11" id="KW-0067">ATP-binding</keyword>
<dbReference type="InterPro" id="IPR014729">
    <property type="entry name" value="Rossmann-like_a/b/a_fold"/>
</dbReference>
<keyword evidence="14" id="KW-1185">Reference proteome</keyword>
<keyword evidence="5 11" id="KW-0808">Transferase</keyword>
<dbReference type="UniPathway" id="UPA00253">
    <property type="reaction ID" value="UER00332"/>
</dbReference>
<dbReference type="GO" id="GO:0005524">
    <property type="term" value="F:ATP binding"/>
    <property type="evidence" value="ECO:0007669"/>
    <property type="project" value="UniProtKB-KW"/>
</dbReference>
<feature type="domain" description="Cytidyltransferase-like" evidence="12">
    <location>
        <begin position="3"/>
        <end position="180"/>
    </location>
</feature>